<dbReference type="Proteomes" id="UP000583387">
    <property type="component" value="Unassembled WGS sequence"/>
</dbReference>
<feature type="signal peptide" evidence="1">
    <location>
        <begin position="1"/>
        <end position="20"/>
    </location>
</feature>
<evidence type="ECO:0000259" key="2">
    <source>
        <dbReference type="Pfam" id="PF14870"/>
    </source>
</evidence>
<dbReference type="InterPro" id="IPR028203">
    <property type="entry name" value="PSII_CF48-like_dom"/>
</dbReference>
<organism evidence="3 4">
    <name type="scientific">Zestomonas carbonaria</name>
    <dbReference type="NCBI Taxonomy" id="2762745"/>
    <lineage>
        <taxon>Bacteria</taxon>
        <taxon>Pseudomonadati</taxon>
        <taxon>Pseudomonadota</taxon>
        <taxon>Gammaproteobacteria</taxon>
        <taxon>Pseudomonadales</taxon>
        <taxon>Pseudomonadaceae</taxon>
        <taxon>Zestomonas</taxon>
    </lineage>
</organism>
<sequence>MKTVTLSVLTLLIGVGSALPALSAAPLADRLERPSRPSPLAAQGPLTDIQALGRRLVMVGGSGHVLLRDADGEVRQARVPADLLLTAVHFVDSRRGWAVGHDGVILHSDDGGESWSKQLDGRDINDMMLAWAEGEVERLERLSAAAPDDESLLAALDNAHFALDDASAGSAPGPSRPLLDLWFRDAREGWAVGAYGIIVHTRDGGRSWEYVPGLDNPDRLHLNSVLGLADGGLLVAGEGGRLHRSGDNGRHWSPAAQLTDASLYKLLALADGRLLALGFGGTLLASQDAGGSWQSVPLPVRAGLYGGTQLADGSLLLAGQGGVLLVGDGRRFGVWQAPHQAPLLGVSAVDGEHLALVGSAGLQVLPLAAIKEQLK</sequence>
<dbReference type="Pfam" id="PF14870">
    <property type="entry name" value="PSII_BNR"/>
    <property type="match status" value="1"/>
</dbReference>
<reference evidence="3 4" key="1">
    <citation type="submission" date="2020-08" db="EMBL/GenBank/DDBJ databases">
        <authorList>
            <person name="Criscuolo A."/>
        </authorList>
    </citation>
    <scope>NUCLEOTIDE SEQUENCE [LARGE SCALE GENOMIC DNA]</scope>
    <source>
        <strain evidence="3">CIP111764</strain>
    </source>
</reference>
<dbReference type="PANTHER" id="PTHR47199">
    <property type="entry name" value="PHOTOSYSTEM II STABILITY/ASSEMBLY FACTOR HCF136, CHLOROPLASTIC"/>
    <property type="match status" value="1"/>
</dbReference>
<evidence type="ECO:0000256" key="1">
    <source>
        <dbReference type="SAM" id="SignalP"/>
    </source>
</evidence>
<dbReference type="EMBL" id="CAJFCI010000035">
    <property type="protein sequence ID" value="CAD5107457.1"/>
    <property type="molecule type" value="Genomic_DNA"/>
</dbReference>
<comment type="caution">
    <text evidence="3">The sequence shown here is derived from an EMBL/GenBank/DDBJ whole genome shotgun (WGS) entry which is preliminary data.</text>
</comment>
<dbReference type="SUPFAM" id="SSF110296">
    <property type="entry name" value="Oligoxyloglucan reducing end-specific cellobiohydrolase"/>
    <property type="match status" value="1"/>
</dbReference>
<accession>A0A7U7IA02</accession>
<gene>
    <name evidence="3" type="primary">hcf136_3</name>
    <name evidence="3" type="ORF">PSEWESI4_01730</name>
</gene>
<keyword evidence="4" id="KW-1185">Reference proteome</keyword>
<dbReference type="Gene3D" id="2.120.10.10">
    <property type="match status" value="1"/>
</dbReference>
<dbReference type="CDD" id="cd15482">
    <property type="entry name" value="Sialidase_non-viral"/>
    <property type="match status" value="1"/>
</dbReference>
<keyword evidence="1" id="KW-0732">Signal</keyword>
<feature type="chain" id="PRO_5030683888" evidence="1">
    <location>
        <begin position="21"/>
        <end position="375"/>
    </location>
</feature>
<evidence type="ECO:0000313" key="3">
    <source>
        <dbReference type="EMBL" id="CAD5107457.1"/>
    </source>
</evidence>
<dbReference type="PANTHER" id="PTHR47199:SF2">
    <property type="entry name" value="PHOTOSYSTEM II STABILITY_ASSEMBLY FACTOR HCF136, CHLOROPLASTIC"/>
    <property type="match status" value="1"/>
</dbReference>
<dbReference type="RefSeq" id="WP_187670805.1">
    <property type="nucleotide sequence ID" value="NZ_CAJFCI010000035.1"/>
</dbReference>
<proteinExistence type="predicted"/>
<name>A0A7U7IA02_9GAMM</name>
<evidence type="ECO:0000313" key="4">
    <source>
        <dbReference type="Proteomes" id="UP000583387"/>
    </source>
</evidence>
<feature type="domain" description="Photosynthesis system II assembly factor Ycf48/Hcf136-like" evidence="2">
    <location>
        <begin position="178"/>
        <end position="253"/>
    </location>
</feature>
<dbReference type="AlphaFoldDB" id="A0A7U7IA02"/>
<protein>
    <submittedName>
        <fullName evidence="3">Ycf48-like protein</fullName>
    </submittedName>
</protein>